<accession>A0AAE0B5I6</accession>
<gene>
    <name evidence="1" type="ORF">Dsin_002057</name>
</gene>
<evidence type="ECO:0000313" key="2">
    <source>
        <dbReference type="Proteomes" id="UP001281410"/>
    </source>
</evidence>
<proteinExistence type="predicted"/>
<organism evidence="1 2">
    <name type="scientific">Dipteronia sinensis</name>
    <dbReference type="NCBI Taxonomy" id="43782"/>
    <lineage>
        <taxon>Eukaryota</taxon>
        <taxon>Viridiplantae</taxon>
        <taxon>Streptophyta</taxon>
        <taxon>Embryophyta</taxon>
        <taxon>Tracheophyta</taxon>
        <taxon>Spermatophyta</taxon>
        <taxon>Magnoliopsida</taxon>
        <taxon>eudicotyledons</taxon>
        <taxon>Gunneridae</taxon>
        <taxon>Pentapetalae</taxon>
        <taxon>rosids</taxon>
        <taxon>malvids</taxon>
        <taxon>Sapindales</taxon>
        <taxon>Sapindaceae</taxon>
        <taxon>Hippocastanoideae</taxon>
        <taxon>Acereae</taxon>
        <taxon>Dipteronia</taxon>
    </lineage>
</organism>
<sequence length="156" mass="16554">MGLVPVVVESNALSMVKMVNPGASISTDIGLVIDDIVASFQLNVVASVSFASRKTNFVAQALSKLALKLKQDLLLVGDLPSICGGSRSDTSHFVKTVGSLFANGSHSAKILNDGIVAIFGCGDKFSYWSDTKWDNIPLCEAFPRIHALAKKKMGIV</sequence>
<evidence type="ECO:0000313" key="1">
    <source>
        <dbReference type="EMBL" id="KAK3230176.1"/>
    </source>
</evidence>
<keyword evidence="2" id="KW-1185">Reference proteome</keyword>
<comment type="caution">
    <text evidence="1">The sequence shown here is derived from an EMBL/GenBank/DDBJ whole genome shotgun (WGS) entry which is preliminary data.</text>
</comment>
<name>A0AAE0B5I6_9ROSI</name>
<reference evidence="1" key="1">
    <citation type="journal article" date="2023" name="Plant J.">
        <title>Genome sequences and population genomics provide insights into the demographic history, inbreeding, and mutation load of two 'living fossil' tree species of Dipteronia.</title>
        <authorList>
            <person name="Feng Y."/>
            <person name="Comes H.P."/>
            <person name="Chen J."/>
            <person name="Zhu S."/>
            <person name="Lu R."/>
            <person name="Zhang X."/>
            <person name="Li P."/>
            <person name="Qiu J."/>
            <person name="Olsen K.M."/>
            <person name="Qiu Y."/>
        </authorList>
    </citation>
    <scope>NUCLEOTIDE SEQUENCE</scope>
    <source>
        <strain evidence="1">NBL</strain>
    </source>
</reference>
<dbReference type="Proteomes" id="UP001281410">
    <property type="component" value="Unassembled WGS sequence"/>
</dbReference>
<protein>
    <submittedName>
        <fullName evidence="1">Uncharacterized protein</fullName>
    </submittedName>
</protein>
<dbReference type="EMBL" id="JANJYJ010000001">
    <property type="protein sequence ID" value="KAK3230176.1"/>
    <property type="molecule type" value="Genomic_DNA"/>
</dbReference>
<dbReference type="AlphaFoldDB" id="A0AAE0B5I6"/>